<organism evidence="1 2">
    <name type="scientific">Pestalotiopsis fici (strain W106-1 / CGMCC3.15140)</name>
    <dbReference type="NCBI Taxonomy" id="1229662"/>
    <lineage>
        <taxon>Eukaryota</taxon>
        <taxon>Fungi</taxon>
        <taxon>Dikarya</taxon>
        <taxon>Ascomycota</taxon>
        <taxon>Pezizomycotina</taxon>
        <taxon>Sordariomycetes</taxon>
        <taxon>Xylariomycetidae</taxon>
        <taxon>Amphisphaeriales</taxon>
        <taxon>Sporocadaceae</taxon>
        <taxon>Pestalotiopsis</taxon>
    </lineage>
</organism>
<evidence type="ECO:0000313" key="2">
    <source>
        <dbReference type="Proteomes" id="UP000030651"/>
    </source>
</evidence>
<dbReference type="Gene3D" id="3.40.630.30">
    <property type="match status" value="1"/>
</dbReference>
<protein>
    <submittedName>
        <fullName evidence="1">Uncharacterized protein</fullName>
    </submittedName>
</protein>
<dbReference type="EMBL" id="KI912110">
    <property type="protein sequence ID" value="ETS84759.1"/>
    <property type="molecule type" value="Genomic_DNA"/>
</dbReference>
<dbReference type="RefSeq" id="XP_007829556.1">
    <property type="nucleotide sequence ID" value="XM_007831365.1"/>
</dbReference>
<gene>
    <name evidence="1" type="ORF">PFICI_02784</name>
</gene>
<sequence>MFLVYGYDNHAFTMDLSHLDAHDTWYLLDDFHEAFSPMKLSELPGRPLEPDRRHNNEWKRIFDRFGEPQILHNCTIKPEGPKGIHVQTVSGRDVDAYHEVQREMALGCLSTPSFEVLSEKRSYKEFIRGVFFRYYMNHIKHWIENEAHIYSVAVDGRVRGGCLVEEISRRTLSWRYSDLPHGETAVNGLSGVQDMQDFWNADQALNMVRTEHDVLKWQRLMNDDRPFWYLTGIHIGQGQFRGSRGLETALLRQIIRAKGVDSAIFVLCEHDNVGLYRSEGFVKVDYVQMRARRLRENTAKRAGDPNRTHLYTTLSGMWRPADRESSRCAVDRGEKPRLYRPGVAALFTGHASRFI</sequence>
<proteinExistence type="predicted"/>
<dbReference type="InParanoid" id="W3XFI6"/>
<reference evidence="2" key="1">
    <citation type="journal article" date="2015" name="BMC Genomics">
        <title>Genomic and transcriptomic analysis of the endophytic fungus Pestalotiopsis fici reveals its lifestyle and high potential for synthesis of natural products.</title>
        <authorList>
            <person name="Wang X."/>
            <person name="Zhang X."/>
            <person name="Liu L."/>
            <person name="Xiang M."/>
            <person name="Wang W."/>
            <person name="Sun X."/>
            <person name="Che Y."/>
            <person name="Guo L."/>
            <person name="Liu G."/>
            <person name="Guo L."/>
            <person name="Wang C."/>
            <person name="Yin W.B."/>
            <person name="Stadler M."/>
            <person name="Zhang X."/>
            <person name="Liu X."/>
        </authorList>
    </citation>
    <scope>NUCLEOTIDE SEQUENCE [LARGE SCALE GENOMIC DNA]</scope>
    <source>
        <strain evidence="2">W106-1 / CGMCC3.15140</strain>
    </source>
</reference>
<dbReference type="HOGENOM" id="CLU_780987_0_0_1"/>
<keyword evidence="2" id="KW-1185">Reference proteome</keyword>
<dbReference type="KEGG" id="pfy:PFICI_02784"/>
<dbReference type="AlphaFoldDB" id="W3XFI6"/>
<name>W3XFI6_PESFW</name>
<dbReference type="OrthoDB" id="4706762at2759"/>
<accession>W3XFI6</accession>
<dbReference type="GeneID" id="19267797"/>
<evidence type="ECO:0000313" key="1">
    <source>
        <dbReference type="EMBL" id="ETS84759.1"/>
    </source>
</evidence>
<dbReference type="Proteomes" id="UP000030651">
    <property type="component" value="Unassembled WGS sequence"/>
</dbReference>